<dbReference type="KEGG" id="tet:TTHERM_00343800"/>
<dbReference type="GO" id="GO:0005096">
    <property type="term" value="F:GTPase activator activity"/>
    <property type="evidence" value="ECO:0007669"/>
    <property type="project" value="UniProtKB-KW"/>
</dbReference>
<dbReference type="RefSeq" id="XP_001018425.2">
    <property type="nucleotide sequence ID" value="XM_001018425.2"/>
</dbReference>
<dbReference type="Gene3D" id="3.80.10.10">
    <property type="entry name" value="Ribonuclease Inhibitor"/>
    <property type="match status" value="2"/>
</dbReference>
<organism evidence="5 6">
    <name type="scientific">Tetrahymena thermophila (strain SB210)</name>
    <dbReference type="NCBI Taxonomy" id="312017"/>
    <lineage>
        <taxon>Eukaryota</taxon>
        <taxon>Sar</taxon>
        <taxon>Alveolata</taxon>
        <taxon>Ciliophora</taxon>
        <taxon>Intramacronucleata</taxon>
        <taxon>Oligohymenophorea</taxon>
        <taxon>Hymenostomatida</taxon>
        <taxon>Tetrahymenina</taxon>
        <taxon>Tetrahymenidae</taxon>
        <taxon>Tetrahymena</taxon>
    </lineage>
</organism>
<keyword evidence="1" id="KW-0343">GTPase activation</keyword>
<keyword evidence="2" id="KW-0433">Leucine-rich repeat</keyword>
<dbReference type="GO" id="GO:0005829">
    <property type="term" value="C:cytosol"/>
    <property type="evidence" value="ECO:0007669"/>
    <property type="project" value="TreeGrafter"/>
</dbReference>
<evidence type="ECO:0000256" key="2">
    <source>
        <dbReference type="ARBA" id="ARBA00022614"/>
    </source>
</evidence>
<dbReference type="GO" id="GO:0005634">
    <property type="term" value="C:nucleus"/>
    <property type="evidence" value="ECO:0007669"/>
    <property type="project" value="TreeGrafter"/>
</dbReference>
<accession>I7MEZ3</accession>
<reference evidence="6" key="1">
    <citation type="journal article" date="2006" name="PLoS Biol.">
        <title>Macronuclear genome sequence of the ciliate Tetrahymena thermophila, a model eukaryote.</title>
        <authorList>
            <person name="Eisen J.A."/>
            <person name="Coyne R.S."/>
            <person name="Wu M."/>
            <person name="Wu D."/>
            <person name="Thiagarajan M."/>
            <person name="Wortman J.R."/>
            <person name="Badger J.H."/>
            <person name="Ren Q."/>
            <person name="Amedeo P."/>
            <person name="Jones K.M."/>
            <person name="Tallon L.J."/>
            <person name="Delcher A.L."/>
            <person name="Salzberg S.L."/>
            <person name="Silva J.C."/>
            <person name="Haas B.J."/>
            <person name="Majoros W.H."/>
            <person name="Farzad M."/>
            <person name="Carlton J.M."/>
            <person name="Smith R.K. Jr."/>
            <person name="Garg J."/>
            <person name="Pearlman R.E."/>
            <person name="Karrer K.M."/>
            <person name="Sun L."/>
            <person name="Manning G."/>
            <person name="Elde N.C."/>
            <person name="Turkewitz A.P."/>
            <person name="Asai D.J."/>
            <person name="Wilkes D.E."/>
            <person name="Wang Y."/>
            <person name="Cai H."/>
            <person name="Collins K."/>
            <person name="Stewart B.A."/>
            <person name="Lee S.R."/>
            <person name="Wilamowska K."/>
            <person name="Weinberg Z."/>
            <person name="Ruzzo W.L."/>
            <person name="Wloga D."/>
            <person name="Gaertig J."/>
            <person name="Frankel J."/>
            <person name="Tsao C.-C."/>
            <person name="Gorovsky M.A."/>
            <person name="Keeling P.J."/>
            <person name="Waller R.F."/>
            <person name="Patron N.J."/>
            <person name="Cherry J.M."/>
            <person name="Stover N.A."/>
            <person name="Krieger C.J."/>
            <person name="del Toro C."/>
            <person name="Ryder H.F."/>
            <person name="Williamson S.C."/>
            <person name="Barbeau R.A."/>
            <person name="Hamilton E.P."/>
            <person name="Orias E."/>
        </authorList>
    </citation>
    <scope>NUCLEOTIDE SEQUENCE [LARGE SCALE GENOMIC DNA]</scope>
    <source>
        <strain evidence="6">SB210</strain>
    </source>
</reference>
<dbReference type="InterPro" id="IPR032675">
    <property type="entry name" value="LRR_dom_sf"/>
</dbReference>
<dbReference type="InParanoid" id="I7MEZ3"/>
<gene>
    <name evidence="5" type="ORF">TTHERM_00343800</name>
</gene>
<keyword evidence="3" id="KW-0677">Repeat</keyword>
<sequence>MQITQQKIQNPNQQSSYQPRQRNDLTLDLPNRRITPKQMNILVNNIRSQWSIKTLQLQLNNNLIGDKGLFDLVSLLNVWYYLENISLFLSQNNFTKEGIKQIAYIQQFSKLENLTLALSKNKIGEELAISTAQFINKQQSLKQLNLHLNECDMGNFGAIQVCQSIKNLTKLQQLSIYMDENSITDNGAINSVKLIASNKQINQLQLEICCNKIKQNHFNSAIQYDLYYNVISQQSAQKILEVIGAEMNLYYLKLTLFFYSNASYHKFKKQGYEALEPDIIQKEWEIQNIIDQRLKNIPNKLIIY</sequence>
<dbReference type="GeneID" id="7842049"/>
<dbReference type="GO" id="GO:0006913">
    <property type="term" value="P:nucleocytoplasmic transport"/>
    <property type="evidence" value="ECO:0007669"/>
    <property type="project" value="TreeGrafter"/>
</dbReference>
<dbReference type="EMBL" id="GG662654">
    <property type="protein sequence ID" value="EAR98180.2"/>
    <property type="molecule type" value="Genomic_DNA"/>
</dbReference>
<evidence type="ECO:0000313" key="5">
    <source>
        <dbReference type="EMBL" id="EAR98180.2"/>
    </source>
</evidence>
<keyword evidence="5" id="KW-0808">Transferase</keyword>
<evidence type="ECO:0000256" key="1">
    <source>
        <dbReference type="ARBA" id="ARBA00022468"/>
    </source>
</evidence>
<dbReference type="PANTHER" id="PTHR24113">
    <property type="entry name" value="RAN GTPASE-ACTIVATING PROTEIN 1"/>
    <property type="match status" value="1"/>
</dbReference>
<evidence type="ECO:0000313" key="6">
    <source>
        <dbReference type="Proteomes" id="UP000009168"/>
    </source>
</evidence>
<dbReference type="AlphaFoldDB" id="I7MEZ3"/>
<dbReference type="InterPro" id="IPR027038">
    <property type="entry name" value="RanGap"/>
</dbReference>
<feature type="compositionally biased region" description="Polar residues" evidence="4">
    <location>
        <begin position="1"/>
        <end position="20"/>
    </location>
</feature>
<dbReference type="Proteomes" id="UP000009168">
    <property type="component" value="Unassembled WGS sequence"/>
</dbReference>
<dbReference type="PANTHER" id="PTHR24113:SF12">
    <property type="entry name" value="RAN GTPASE-ACTIVATING PROTEIN 1"/>
    <property type="match status" value="1"/>
</dbReference>
<dbReference type="GO" id="GO:0031267">
    <property type="term" value="F:small GTPase binding"/>
    <property type="evidence" value="ECO:0007669"/>
    <property type="project" value="TreeGrafter"/>
</dbReference>
<name>I7MEZ3_TETTS</name>
<dbReference type="OrthoDB" id="2112557at2759"/>
<evidence type="ECO:0000256" key="4">
    <source>
        <dbReference type="SAM" id="MobiDB-lite"/>
    </source>
</evidence>
<dbReference type="GO" id="GO:0048471">
    <property type="term" value="C:perinuclear region of cytoplasm"/>
    <property type="evidence" value="ECO:0007669"/>
    <property type="project" value="TreeGrafter"/>
</dbReference>
<keyword evidence="5" id="KW-0418">Kinase</keyword>
<dbReference type="SUPFAM" id="SSF52047">
    <property type="entry name" value="RNI-like"/>
    <property type="match status" value="1"/>
</dbReference>
<dbReference type="GO" id="GO:0016301">
    <property type="term" value="F:kinase activity"/>
    <property type="evidence" value="ECO:0007669"/>
    <property type="project" value="UniProtKB-KW"/>
</dbReference>
<proteinExistence type="predicted"/>
<keyword evidence="6" id="KW-1185">Reference proteome</keyword>
<feature type="region of interest" description="Disordered" evidence="4">
    <location>
        <begin position="1"/>
        <end position="22"/>
    </location>
</feature>
<evidence type="ECO:0000256" key="3">
    <source>
        <dbReference type="ARBA" id="ARBA00022737"/>
    </source>
</evidence>
<protein>
    <submittedName>
        <fullName evidence="5">Kinase domain protein</fullName>
    </submittedName>
</protein>